<dbReference type="AlphaFoldDB" id="K8EB66"/>
<organism evidence="3 4">
    <name type="scientific">Bathycoccus prasinos</name>
    <dbReference type="NCBI Taxonomy" id="41875"/>
    <lineage>
        <taxon>Eukaryota</taxon>
        <taxon>Viridiplantae</taxon>
        <taxon>Chlorophyta</taxon>
        <taxon>Mamiellophyceae</taxon>
        <taxon>Mamiellales</taxon>
        <taxon>Bathycoccaceae</taxon>
        <taxon>Bathycoccus</taxon>
    </lineage>
</organism>
<dbReference type="EMBL" id="FO082277">
    <property type="protein sequence ID" value="CCO15071.1"/>
    <property type="molecule type" value="Genomic_DNA"/>
</dbReference>
<evidence type="ECO:0000313" key="3">
    <source>
        <dbReference type="EMBL" id="CCO15071.1"/>
    </source>
</evidence>
<dbReference type="eggNOG" id="ENOG502QVZR">
    <property type="taxonomic scope" value="Eukaryota"/>
</dbReference>
<feature type="compositionally biased region" description="Pro residues" evidence="1">
    <location>
        <begin position="78"/>
        <end position="90"/>
    </location>
</feature>
<accession>K8EB66</accession>
<dbReference type="PANTHER" id="PTHR33344">
    <property type="entry name" value="OS02G0761600 PROTEIN"/>
    <property type="match status" value="1"/>
</dbReference>
<protein>
    <recommendedName>
        <fullName evidence="2">Apple domain-containing protein</fullName>
    </recommendedName>
</protein>
<dbReference type="KEGG" id="bpg:Bathy02g01250"/>
<feature type="region of interest" description="Disordered" evidence="1">
    <location>
        <begin position="56"/>
        <end position="91"/>
    </location>
</feature>
<feature type="domain" description="Apple" evidence="2">
    <location>
        <begin position="316"/>
        <end position="346"/>
    </location>
</feature>
<reference evidence="3 4" key="1">
    <citation type="submission" date="2011-10" db="EMBL/GenBank/DDBJ databases">
        <authorList>
            <person name="Genoscope - CEA"/>
        </authorList>
    </citation>
    <scope>NUCLEOTIDE SEQUENCE [LARGE SCALE GENOMIC DNA]</scope>
    <source>
        <strain evidence="3 4">RCC 1105</strain>
    </source>
</reference>
<dbReference type="Proteomes" id="UP000198341">
    <property type="component" value="Chromosome 2"/>
</dbReference>
<evidence type="ECO:0000259" key="2">
    <source>
        <dbReference type="Pfam" id="PF14295"/>
    </source>
</evidence>
<evidence type="ECO:0000313" key="4">
    <source>
        <dbReference type="Proteomes" id="UP000198341"/>
    </source>
</evidence>
<keyword evidence="4" id="KW-1185">Reference proteome</keyword>
<gene>
    <name evidence="3" type="ORF">Bathy02g01250</name>
</gene>
<dbReference type="Pfam" id="PF14295">
    <property type="entry name" value="PAN_4"/>
    <property type="match status" value="2"/>
</dbReference>
<dbReference type="SUPFAM" id="SSF57414">
    <property type="entry name" value="Hairpin loop containing domain-like"/>
    <property type="match status" value="1"/>
</dbReference>
<evidence type="ECO:0000256" key="1">
    <source>
        <dbReference type="SAM" id="MobiDB-lite"/>
    </source>
</evidence>
<sequence>MAFFVRRKQLRRRDYYDDGVVGFVDDDAYLYERSRRKSDGGRNRVYNDDDAELLNAETKKRDDDDDDDAHVRVSFPKPSTPSPPLPPKAPPQMRISPECDGLHSSTIQPHTEYAGDVVHWGDTNDQPNVELCCMQCKMTKMCNVFVFNPETKKCWLKKQKELYENVEPGTMAKGDNVAWTSGTIGPYRKREVGTDGVMKMQDVVESEKTKVVDVRRKEPKLPVGQETRTRECGSPAVDGYAHVEPPCLVNSITNKEFDSTETSRLEQIAWIEKHASYDGLAVRWGIGHKAATAEQCAQKCREHVPGRGGGPFNDLPCNAFVWCDIANDICFEPDAHVHTAGDCWLKFTEVPERVEINQRGANDDPFDGFLNENKLTYKMRHVKAPDKVHWTSGVLLPKGWIPSNGTLGPRAKW</sequence>
<name>K8EB66_9CHLO</name>
<dbReference type="OrthoDB" id="508259at2759"/>
<dbReference type="Gene3D" id="3.50.4.10">
    <property type="entry name" value="Hepatocyte Growth Factor"/>
    <property type="match status" value="1"/>
</dbReference>
<proteinExistence type="predicted"/>
<feature type="domain" description="Apple" evidence="2">
    <location>
        <begin position="111"/>
        <end position="157"/>
    </location>
</feature>
<dbReference type="InterPro" id="IPR003609">
    <property type="entry name" value="Pan_app"/>
</dbReference>
<dbReference type="GeneID" id="19017239"/>
<dbReference type="RefSeq" id="XP_007514831.1">
    <property type="nucleotide sequence ID" value="XM_007514769.1"/>
</dbReference>